<keyword evidence="2" id="KW-0645">Protease</keyword>
<keyword evidence="6" id="KW-0732">Signal</keyword>
<evidence type="ECO:0000313" key="8">
    <source>
        <dbReference type="Proteomes" id="UP001438707"/>
    </source>
</evidence>
<gene>
    <name evidence="7" type="ORF">WJX74_004932</name>
</gene>
<reference evidence="7 8" key="1">
    <citation type="journal article" date="2024" name="Nat. Commun.">
        <title>Phylogenomics reveals the evolutionary origins of lichenization in chlorophyte algae.</title>
        <authorList>
            <person name="Puginier C."/>
            <person name="Libourel C."/>
            <person name="Otte J."/>
            <person name="Skaloud P."/>
            <person name="Haon M."/>
            <person name="Grisel S."/>
            <person name="Petersen M."/>
            <person name="Berrin J.G."/>
            <person name="Delaux P.M."/>
            <person name="Dal Grande F."/>
            <person name="Keller J."/>
        </authorList>
    </citation>
    <scope>NUCLEOTIDE SEQUENCE [LARGE SCALE GENOMIC DNA]</scope>
    <source>
        <strain evidence="7 8">SAG 2145</strain>
    </source>
</reference>
<keyword evidence="5" id="KW-0862">Zinc</keyword>
<dbReference type="GO" id="GO:0046872">
    <property type="term" value="F:metal ion binding"/>
    <property type="evidence" value="ECO:0007669"/>
    <property type="project" value="UniProtKB-KW"/>
</dbReference>
<accession>A0AAW1RAY2</accession>
<dbReference type="Proteomes" id="UP001438707">
    <property type="component" value="Unassembled WGS sequence"/>
</dbReference>
<evidence type="ECO:0000256" key="1">
    <source>
        <dbReference type="ARBA" id="ARBA00006247"/>
    </source>
</evidence>
<proteinExistence type="inferred from homology"/>
<evidence type="ECO:0000256" key="4">
    <source>
        <dbReference type="ARBA" id="ARBA00022801"/>
    </source>
</evidence>
<keyword evidence="4" id="KW-0378">Hydrolase</keyword>
<dbReference type="SUPFAM" id="SSF52266">
    <property type="entry name" value="SGNH hydrolase"/>
    <property type="match status" value="1"/>
</dbReference>
<keyword evidence="8" id="KW-1185">Reference proteome</keyword>
<dbReference type="PANTHER" id="PTHR45962:SF1">
    <property type="entry name" value="N-FATTY-ACYL-AMINO ACID SYNTHASE_HYDROLASE PM20D1"/>
    <property type="match status" value="1"/>
</dbReference>
<dbReference type="Gene3D" id="3.40.50.1110">
    <property type="entry name" value="SGNH hydrolase"/>
    <property type="match status" value="1"/>
</dbReference>
<dbReference type="AlphaFoldDB" id="A0AAW1RAY2"/>
<keyword evidence="3" id="KW-0479">Metal-binding</keyword>
<dbReference type="GO" id="GO:0006508">
    <property type="term" value="P:proteolysis"/>
    <property type="evidence" value="ECO:0007669"/>
    <property type="project" value="UniProtKB-KW"/>
</dbReference>
<dbReference type="PANTHER" id="PTHR45962">
    <property type="entry name" value="N-FATTY-ACYL-AMINO ACID SYNTHASE/HYDROLASE PM20D1"/>
    <property type="match status" value="1"/>
</dbReference>
<protein>
    <submittedName>
        <fullName evidence="7">Uncharacterized protein</fullName>
    </submittedName>
</protein>
<evidence type="ECO:0000256" key="2">
    <source>
        <dbReference type="ARBA" id="ARBA00022670"/>
    </source>
</evidence>
<dbReference type="EMBL" id="JALJOS010000015">
    <property type="protein sequence ID" value="KAK9830743.1"/>
    <property type="molecule type" value="Genomic_DNA"/>
</dbReference>
<dbReference type="InterPro" id="IPR047177">
    <property type="entry name" value="Pept_M20A"/>
</dbReference>
<dbReference type="InterPro" id="IPR036514">
    <property type="entry name" value="SGNH_hydro_sf"/>
</dbReference>
<evidence type="ECO:0000256" key="3">
    <source>
        <dbReference type="ARBA" id="ARBA00022723"/>
    </source>
</evidence>
<feature type="signal peptide" evidence="6">
    <location>
        <begin position="1"/>
        <end position="26"/>
    </location>
</feature>
<feature type="chain" id="PRO_5043923580" evidence="6">
    <location>
        <begin position="27"/>
        <end position="783"/>
    </location>
</feature>
<comment type="caution">
    <text evidence="7">The sequence shown here is derived from an EMBL/GenBank/DDBJ whole genome shotgun (WGS) entry which is preliminary data.</text>
</comment>
<evidence type="ECO:0000256" key="6">
    <source>
        <dbReference type="SAM" id="SignalP"/>
    </source>
</evidence>
<sequence>MQTNVQKKAAFAAAILTLLIFRDCTAAPFTRDSGTCQDTYLQAEEVPAGSLRALQAELCSPEACIDPAAGALQEHILAAYDTLFSNTLEQPLVKGKLRFASWKGKQPALDPVLFTAYAPHSVEGTRPTGCNDWDLTDGFCSADMAVLTAILDALVELSNAGFQPTRTLLLAFGQSSGAGGGLHRHGFQPFTNASTATIGTAKKGAVVIEAVASSKGGHAMMPPIDHSTVAAVLARLISRTLRHRKLQDVTISRPLKDMLNVLRPGQPSDASLDGMLSAWHAHGSSHKRSSHAEGIMTAALLRALHRAPSASLQALLRPTVSISRLTTPNQAVNVLAGNGTASFTFGILPGQDVNLPLQLLQEAADQPFQILPSTRSLRNFSSGEPLIQQLQTWQFWEKLITWLSSLPELLAEDVIRLREPVLADQIRLNMKSIVPPSHTSSSSDTSSPAWSALQQTIRSTFQPPELASPMPVIPTMELEASAQPYEELAAGRVYSFSPSSGDFGEGWNVYSPECQLQNFLGAAGPPVSETDELGEEVGVLLFGDSVDRFVVRDICDTRELGDHEWDMGVESFCLCRKKHFTVARQAFIGVHPTGPWYLHDDGTPAERLLHGLSRFQEYVGKLPDIVALSSVFWDIARWTQHIPDLASAPDLPSDVLDEYGQHLSYVMTQIEAQAPEALWVFRTTSPPELANCTDGTGTHANPLLGKHSHVVDLNAVGRDIARRHGWEVIDMESLSARWHHHTFFLRDHHHPDKKMLWTALNTMLNLYHNTCKAKEPTWELADE</sequence>
<organism evidence="7 8">
    <name type="scientific">Apatococcus lobatus</name>
    <dbReference type="NCBI Taxonomy" id="904363"/>
    <lineage>
        <taxon>Eukaryota</taxon>
        <taxon>Viridiplantae</taxon>
        <taxon>Chlorophyta</taxon>
        <taxon>core chlorophytes</taxon>
        <taxon>Trebouxiophyceae</taxon>
        <taxon>Chlorellales</taxon>
        <taxon>Chlorellaceae</taxon>
        <taxon>Apatococcus</taxon>
    </lineage>
</organism>
<comment type="similarity">
    <text evidence="1">Belongs to the peptidase M20A family.</text>
</comment>
<name>A0AAW1RAY2_9CHLO</name>
<evidence type="ECO:0000313" key="7">
    <source>
        <dbReference type="EMBL" id="KAK9830743.1"/>
    </source>
</evidence>
<dbReference type="GO" id="GO:0008233">
    <property type="term" value="F:peptidase activity"/>
    <property type="evidence" value="ECO:0007669"/>
    <property type="project" value="UniProtKB-KW"/>
</dbReference>
<evidence type="ECO:0000256" key="5">
    <source>
        <dbReference type="ARBA" id="ARBA00022833"/>
    </source>
</evidence>